<accession>A0A0K2TYM8</accession>
<keyword evidence="1" id="KW-0732">Signal</keyword>
<name>A0A0K2TYM8_LEPSM</name>
<dbReference type="EMBL" id="HACA01013589">
    <property type="protein sequence ID" value="CDW30950.1"/>
    <property type="molecule type" value="Transcribed_RNA"/>
</dbReference>
<evidence type="ECO:0000256" key="1">
    <source>
        <dbReference type="SAM" id="SignalP"/>
    </source>
</evidence>
<proteinExistence type="predicted"/>
<reference evidence="2" key="1">
    <citation type="submission" date="2014-05" db="EMBL/GenBank/DDBJ databases">
        <authorList>
            <person name="Chronopoulou M."/>
        </authorList>
    </citation>
    <scope>NUCLEOTIDE SEQUENCE</scope>
    <source>
        <tissue evidence="2">Whole organism</tissue>
    </source>
</reference>
<feature type="chain" id="PRO_5005488201" evidence="1">
    <location>
        <begin position="18"/>
        <end position="47"/>
    </location>
</feature>
<protein>
    <submittedName>
        <fullName evidence="2">Uncharacterized protein</fullName>
    </submittedName>
</protein>
<evidence type="ECO:0000313" key="2">
    <source>
        <dbReference type="EMBL" id="CDW30950.1"/>
    </source>
</evidence>
<feature type="signal peptide" evidence="1">
    <location>
        <begin position="1"/>
        <end position="17"/>
    </location>
</feature>
<organism evidence="2">
    <name type="scientific">Lepeophtheirus salmonis</name>
    <name type="common">Salmon louse</name>
    <name type="synonym">Caligus salmonis</name>
    <dbReference type="NCBI Taxonomy" id="72036"/>
    <lineage>
        <taxon>Eukaryota</taxon>
        <taxon>Metazoa</taxon>
        <taxon>Ecdysozoa</taxon>
        <taxon>Arthropoda</taxon>
        <taxon>Crustacea</taxon>
        <taxon>Multicrustacea</taxon>
        <taxon>Hexanauplia</taxon>
        <taxon>Copepoda</taxon>
        <taxon>Siphonostomatoida</taxon>
        <taxon>Caligidae</taxon>
        <taxon>Lepeophtheirus</taxon>
    </lineage>
</organism>
<sequence length="47" mass="5626">WIYCLFIIFFFLHDVQENLKSRLGAERVGSLKRACIPTTTIWPLLEW</sequence>
<feature type="non-terminal residue" evidence="2">
    <location>
        <position position="1"/>
    </location>
</feature>
<dbReference type="AlphaFoldDB" id="A0A0K2TYM8"/>